<dbReference type="PROSITE" id="PS51257">
    <property type="entry name" value="PROKAR_LIPOPROTEIN"/>
    <property type="match status" value="1"/>
</dbReference>
<proteinExistence type="predicted"/>
<feature type="chain" id="PRO_5045629853" evidence="2">
    <location>
        <begin position="26"/>
        <end position="208"/>
    </location>
</feature>
<keyword evidence="4" id="KW-1185">Reference proteome</keyword>
<protein>
    <submittedName>
        <fullName evidence="3">Uncharacterized protein</fullName>
    </submittedName>
</protein>
<gene>
    <name evidence="3" type="ORF">GCM10008096_04040</name>
</gene>
<sequence>MKIRQLVTLAAAAVAALLLASCSQAESPAVETPSGTGDPAAGSSPSPTGGTGGQIPTEPDPLASAGPPECTAEALPFKIGKPTGTDDEATTRRFDFGPTTADCTLSQQFDVAFLDDSEDVIGAPAAFAAETPFSPLTVETGQFVSVDVRIRETGTIDPAACEPVESTYVGWRLAGDAAYALGDQAGDGRVACASAEHELLEVGPYRIQ</sequence>
<dbReference type="Proteomes" id="UP000642819">
    <property type="component" value="Unassembled WGS sequence"/>
</dbReference>
<reference evidence="4" key="1">
    <citation type="journal article" date="2019" name="Int. J. Syst. Evol. Microbiol.">
        <title>The Global Catalogue of Microorganisms (GCM) 10K type strain sequencing project: providing services to taxonomists for standard genome sequencing and annotation.</title>
        <authorList>
            <consortium name="The Broad Institute Genomics Platform"/>
            <consortium name="The Broad Institute Genome Sequencing Center for Infectious Disease"/>
            <person name="Wu L."/>
            <person name="Ma J."/>
        </authorList>
    </citation>
    <scope>NUCLEOTIDE SEQUENCE [LARGE SCALE GENOMIC DNA]</scope>
    <source>
        <strain evidence="4">KCTC 19466</strain>
    </source>
</reference>
<feature type="region of interest" description="Disordered" evidence="1">
    <location>
        <begin position="28"/>
        <end position="94"/>
    </location>
</feature>
<name>A0ABQ3GDJ1_9MICC</name>
<keyword evidence="2" id="KW-0732">Signal</keyword>
<evidence type="ECO:0000313" key="3">
    <source>
        <dbReference type="EMBL" id="GHD00570.1"/>
    </source>
</evidence>
<accession>A0ABQ3GDJ1</accession>
<feature type="signal peptide" evidence="2">
    <location>
        <begin position="1"/>
        <end position="25"/>
    </location>
</feature>
<comment type="caution">
    <text evidence="3">The sequence shown here is derived from an EMBL/GenBank/DDBJ whole genome shotgun (WGS) entry which is preliminary data.</text>
</comment>
<evidence type="ECO:0000256" key="2">
    <source>
        <dbReference type="SAM" id="SignalP"/>
    </source>
</evidence>
<dbReference type="RefSeq" id="WP_189348415.1">
    <property type="nucleotide sequence ID" value="NZ_BMXK01000001.1"/>
</dbReference>
<dbReference type="EMBL" id="BMXK01000001">
    <property type="protein sequence ID" value="GHD00570.1"/>
    <property type="molecule type" value="Genomic_DNA"/>
</dbReference>
<feature type="compositionally biased region" description="Low complexity" evidence="1">
    <location>
        <begin position="33"/>
        <end position="48"/>
    </location>
</feature>
<evidence type="ECO:0000313" key="4">
    <source>
        <dbReference type="Proteomes" id="UP000642819"/>
    </source>
</evidence>
<evidence type="ECO:0000256" key="1">
    <source>
        <dbReference type="SAM" id="MobiDB-lite"/>
    </source>
</evidence>
<organism evidence="3 4">
    <name type="scientific">Zhihengliuella salsuginis</name>
    <dbReference type="NCBI Taxonomy" id="578222"/>
    <lineage>
        <taxon>Bacteria</taxon>
        <taxon>Bacillati</taxon>
        <taxon>Actinomycetota</taxon>
        <taxon>Actinomycetes</taxon>
        <taxon>Micrococcales</taxon>
        <taxon>Micrococcaceae</taxon>
        <taxon>Zhihengliuella</taxon>
    </lineage>
</organism>